<dbReference type="EMBL" id="JABFJV010000035">
    <property type="protein sequence ID" value="NOK33333.1"/>
    <property type="molecule type" value="Genomic_DNA"/>
</dbReference>
<protein>
    <recommendedName>
        <fullName evidence="3">DUF2063 domain-containing protein</fullName>
    </recommendedName>
</protein>
<dbReference type="OrthoDB" id="8210390at2"/>
<organism evidence="1 2">
    <name type="scientific">Corallococcus exercitus</name>
    <dbReference type="NCBI Taxonomy" id="2316736"/>
    <lineage>
        <taxon>Bacteria</taxon>
        <taxon>Pseudomonadati</taxon>
        <taxon>Myxococcota</taxon>
        <taxon>Myxococcia</taxon>
        <taxon>Myxococcales</taxon>
        <taxon>Cystobacterineae</taxon>
        <taxon>Myxococcaceae</taxon>
        <taxon>Corallococcus</taxon>
    </lineage>
</organism>
<evidence type="ECO:0008006" key="3">
    <source>
        <dbReference type="Google" id="ProtNLM"/>
    </source>
</evidence>
<reference evidence="1 2" key="1">
    <citation type="submission" date="2020-05" db="EMBL/GenBank/DDBJ databases">
        <authorList>
            <person name="Whitworth D."/>
        </authorList>
    </citation>
    <scope>NUCLEOTIDE SEQUENCE [LARGE SCALE GENOMIC DNA]</scope>
    <source>
        <strain evidence="1 2">AB043B</strain>
    </source>
</reference>
<name>A0A3A8IT84_9BACT</name>
<evidence type="ECO:0000313" key="1">
    <source>
        <dbReference type="EMBL" id="NOK33333.1"/>
    </source>
</evidence>
<comment type="caution">
    <text evidence="1">The sequence shown here is derived from an EMBL/GenBank/DDBJ whole genome shotgun (WGS) entry which is preliminary data.</text>
</comment>
<gene>
    <name evidence="1" type="ORF">HMI49_09010</name>
</gene>
<dbReference type="AlphaFoldDB" id="A0A3A8IT84"/>
<evidence type="ECO:0000313" key="2">
    <source>
        <dbReference type="Proteomes" id="UP000563426"/>
    </source>
</evidence>
<accession>A0A3A8IT84</accession>
<dbReference type="RefSeq" id="WP_120523495.1">
    <property type="nucleotide sequence ID" value="NZ_JABFJV010000035.1"/>
</dbReference>
<proteinExistence type="predicted"/>
<dbReference type="Proteomes" id="UP000563426">
    <property type="component" value="Unassembled WGS sequence"/>
</dbReference>
<sequence>MEADQVWRVWRRLLREPRLSERIFQPGFVEEAAAWGLSAEEARIAAAYGASPEGTRWALETYRFRLVTSTNHAVAYCAPLTYGVLKRLEPDLREAARLYLDSIGWVDDGPFHYRACARYLDYLAARLPQRGGPGVQDILRLESCTVALLRSLAEAPPSQWRPSTEREVPASALPQACFVRTGTGAVVTTEYTLTPWLQDPSEILASQLEARPQHLLVYLSSPQEEHSLAVIGAAAMHLLEQLERPRSFTDLRNLASGISDEALTELLGRFLKQGVIRLAPVAHD</sequence>
<keyword evidence="2" id="KW-1185">Reference proteome</keyword>